<dbReference type="SUPFAM" id="SSF51679">
    <property type="entry name" value="Bacterial luciferase-like"/>
    <property type="match status" value="1"/>
</dbReference>
<accession>A0ABV9EQN7</accession>
<reference evidence="2" key="1">
    <citation type="journal article" date="2019" name="Int. J. Syst. Evol. Microbiol.">
        <title>The Global Catalogue of Microorganisms (GCM) 10K type strain sequencing project: providing services to taxonomists for standard genome sequencing and annotation.</title>
        <authorList>
            <consortium name="The Broad Institute Genomics Platform"/>
            <consortium name="The Broad Institute Genome Sequencing Center for Infectious Disease"/>
            <person name="Wu L."/>
            <person name="Ma J."/>
        </authorList>
    </citation>
    <scope>NUCLEOTIDE SEQUENCE [LARGE SCALE GENOMIC DNA]</scope>
    <source>
        <strain evidence="2">CCUG 49560</strain>
    </source>
</reference>
<name>A0ABV9EQN7_9ACTN</name>
<dbReference type="RefSeq" id="WP_262846538.1">
    <property type="nucleotide sequence ID" value="NZ_JANZYP010000048.1"/>
</dbReference>
<keyword evidence="2" id="KW-1185">Reference proteome</keyword>
<dbReference type="Proteomes" id="UP001595891">
    <property type="component" value="Unassembled WGS sequence"/>
</dbReference>
<gene>
    <name evidence="1" type="ORF">ACFO8L_38305</name>
</gene>
<dbReference type="EMBL" id="JBHSFN010000040">
    <property type="protein sequence ID" value="MFC4591992.1"/>
    <property type="molecule type" value="Genomic_DNA"/>
</dbReference>
<sequence>MVSQNGGQEGRDGNLAGVADGFNIMPPVFPAGLDDFVDDVVPLLRRRKLRAEYEGRTLRSHYGAEDPERTVVAG</sequence>
<proteinExistence type="predicted"/>
<protein>
    <submittedName>
        <fullName evidence="1">Uncharacterized protein</fullName>
    </submittedName>
</protein>
<dbReference type="Gene3D" id="3.20.20.30">
    <property type="entry name" value="Luciferase-like domain"/>
    <property type="match status" value="1"/>
</dbReference>
<evidence type="ECO:0000313" key="1">
    <source>
        <dbReference type="EMBL" id="MFC4591992.1"/>
    </source>
</evidence>
<comment type="caution">
    <text evidence="1">The sequence shown here is derived from an EMBL/GenBank/DDBJ whole genome shotgun (WGS) entry which is preliminary data.</text>
</comment>
<dbReference type="InterPro" id="IPR036661">
    <property type="entry name" value="Luciferase-like_sf"/>
</dbReference>
<evidence type="ECO:0000313" key="2">
    <source>
        <dbReference type="Proteomes" id="UP001595891"/>
    </source>
</evidence>
<organism evidence="1 2">
    <name type="scientific">Sphaerisporangium corydalis</name>
    <dbReference type="NCBI Taxonomy" id="1441875"/>
    <lineage>
        <taxon>Bacteria</taxon>
        <taxon>Bacillati</taxon>
        <taxon>Actinomycetota</taxon>
        <taxon>Actinomycetes</taxon>
        <taxon>Streptosporangiales</taxon>
        <taxon>Streptosporangiaceae</taxon>
        <taxon>Sphaerisporangium</taxon>
    </lineage>
</organism>